<feature type="transmembrane region" description="Helical" evidence="1">
    <location>
        <begin position="213"/>
        <end position="233"/>
    </location>
</feature>
<dbReference type="RefSeq" id="WP_203824420.1">
    <property type="nucleotide sequence ID" value="NZ_BAAATY010000008.1"/>
</dbReference>
<gene>
    <name evidence="2" type="ORF">Apa02nite_015360</name>
</gene>
<dbReference type="EMBL" id="BOMS01000018">
    <property type="protein sequence ID" value="GIE65428.1"/>
    <property type="molecule type" value="Genomic_DNA"/>
</dbReference>
<keyword evidence="1" id="KW-0812">Transmembrane</keyword>
<evidence type="ECO:0000313" key="2">
    <source>
        <dbReference type="EMBL" id="GIE65428.1"/>
    </source>
</evidence>
<feature type="transmembrane region" description="Helical" evidence="1">
    <location>
        <begin position="245"/>
        <end position="269"/>
    </location>
</feature>
<feature type="transmembrane region" description="Helical" evidence="1">
    <location>
        <begin position="182"/>
        <end position="201"/>
    </location>
</feature>
<feature type="transmembrane region" description="Helical" evidence="1">
    <location>
        <begin position="106"/>
        <end position="136"/>
    </location>
</feature>
<reference evidence="2 3" key="1">
    <citation type="submission" date="2021-01" db="EMBL/GenBank/DDBJ databases">
        <title>Whole genome shotgun sequence of Actinoplanes palleronii NBRC 14916.</title>
        <authorList>
            <person name="Komaki H."/>
            <person name="Tamura T."/>
        </authorList>
    </citation>
    <scope>NUCLEOTIDE SEQUENCE [LARGE SCALE GENOMIC DNA]</scope>
    <source>
        <strain evidence="2 3">NBRC 14916</strain>
    </source>
</reference>
<evidence type="ECO:0000313" key="3">
    <source>
        <dbReference type="Proteomes" id="UP000624709"/>
    </source>
</evidence>
<evidence type="ECO:0000256" key="1">
    <source>
        <dbReference type="SAM" id="Phobius"/>
    </source>
</evidence>
<organism evidence="2 3">
    <name type="scientific">Actinoplanes palleronii</name>
    <dbReference type="NCBI Taxonomy" id="113570"/>
    <lineage>
        <taxon>Bacteria</taxon>
        <taxon>Bacillati</taxon>
        <taxon>Actinomycetota</taxon>
        <taxon>Actinomycetes</taxon>
        <taxon>Micromonosporales</taxon>
        <taxon>Micromonosporaceae</taxon>
        <taxon>Actinoplanes</taxon>
    </lineage>
</organism>
<keyword evidence="1" id="KW-0472">Membrane</keyword>
<sequence length="308" mass="33101">MTEIRYRRLLALYPRAFRQEYAEEMIGVLMADPRPAPAQVFDLIRNALIARLRLAAPGSGWARSARLVWFFGATLLLTVTLRRVVGDIPIPAHPGRQWAGIPPVDAVRLAGWAVALLAAVLGLRLVGALGAVAGLAGEIAAPSRTYVDTPATVLNAYWLIVAAFVVLCAVLVAERGALRPRGWVPIAAAGAVLIAEGRFLFLLDWQRPESFFAWRPPAALLAVAAGLVALGVLRQEAAVRRRLIAWSVPILVTFPLVRAGFGGFVAYNMGHPDSLRLIDPGQWALLLVVPLAAFAAAAAIVRRLETPA</sequence>
<comment type="caution">
    <text evidence="2">The sequence shown here is derived from an EMBL/GenBank/DDBJ whole genome shotgun (WGS) entry which is preliminary data.</text>
</comment>
<feature type="transmembrane region" description="Helical" evidence="1">
    <location>
        <begin position="281"/>
        <end position="301"/>
    </location>
</feature>
<proteinExistence type="predicted"/>
<protein>
    <submittedName>
        <fullName evidence="2">Uncharacterized protein</fullName>
    </submittedName>
</protein>
<dbReference type="Proteomes" id="UP000624709">
    <property type="component" value="Unassembled WGS sequence"/>
</dbReference>
<name>A0ABQ4B434_9ACTN</name>
<feature type="transmembrane region" description="Helical" evidence="1">
    <location>
        <begin position="156"/>
        <end position="173"/>
    </location>
</feature>
<keyword evidence="3" id="KW-1185">Reference proteome</keyword>
<keyword evidence="1" id="KW-1133">Transmembrane helix</keyword>
<accession>A0ABQ4B434</accession>